<dbReference type="AlphaFoldDB" id="A0A4Y6GLI9"/>
<reference evidence="1" key="1">
    <citation type="submission" date="2019-04" db="EMBL/GenBank/DDBJ databases">
        <authorList>
            <person name="Islam M.R."/>
            <person name="Banu S."/>
        </authorList>
    </citation>
    <scope>NUCLEOTIDE SEQUENCE</scope>
    <source>
        <strain evidence="1">TDF-43</strain>
    </source>
</reference>
<organism evidence="1">
    <name type="scientific">Aquilaria malaccensis</name>
    <dbReference type="NCBI Taxonomy" id="223753"/>
    <lineage>
        <taxon>Eukaryota</taxon>
        <taxon>Viridiplantae</taxon>
        <taxon>Streptophyta</taxon>
        <taxon>Embryophyta</taxon>
        <taxon>Tracheophyta</taxon>
        <taxon>Spermatophyta</taxon>
        <taxon>Magnoliopsida</taxon>
        <taxon>eudicotyledons</taxon>
        <taxon>Gunneridae</taxon>
        <taxon>Pentapetalae</taxon>
        <taxon>rosids</taxon>
        <taxon>malvids</taxon>
        <taxon>Malvales</taxon>
        <taxon>Thymelaeaceae</taxon>
        <taxon>Aquilaria</taxon>
    </lineage>
</organism>
<protein>
    <submittedName>
        <fullName evidence="1">Uncharacterized protein</fullName>
    </submittedName>
</protein>
<sequence>MSSAFSASLYSPHLHNVQYGKEEKGRRFKGNRQVSLLSQIWPIATLASFFKCQY</sequence>
<dbReference type="EMBL" id="MK751344">
    <property type="protein sequence ID" value="QDF43978.1"/>
    <property type="molecule type" value="mRNA"/>
</dbReference>
<name>A0A4Y6GLI9_9ROSI</name>
<proteinExistence type="evidence at transcript level"/>
<accession>A0A4Y6GLI9</accession>
<evidence type="ECO:0000313" key="1">
    <source>
        <dbReference type="EMBL" id="QDF43978.1"/>
    </source>
</evidence>